<evidence type="ECO:0000256" key="1">
    <source>
        <dbReference type="SAM" id="MobiDB-lite"/>
    </source>
</evidence>
<evidence type="ECO:0008006" key="4">
    <source>
        <dbReference type="Google" id="ProtNLM"/>
    </source>
</evidence>
<proteinExistence type="predicted"/>
<evidence type="ECO:0000313" key="3">
    <source>
        <dbReference type="Proteomes" id="UP000250416"/>
    </source>
</evidence>
<gene>
    <name evidence="2" type="ORF">NCTC10661_01311</name>
</gene>
<dbReference type="PROSITE" id="PS51257">
    <property type="entry name" value="PROKAR_LIPOPROTEIN"/>
    <property type="match status" value="1"/>
</dbReference>
<dbReference type="EMBL" id="UARD01000005">
    <property type="protein sequence ID" value="SPV16373.1"/>
    <property type="molecule type" value="Genomic_DNA"/>
</dbReference>
<protein>
    <recommendedName>
        <fullName evidence="4">Lipoprotein</fullName>
    </recommendedName>
</protein>
<dbReference type="AlphaFoldDB" id="A0AAE8NBQ9"/>
<name>A0AAE8NBQ9_BURCE</name>
<dbReference type="Proteomes" id="UP000250416">
    <property type="component" value="Unassembled WGS sequence"/>
</dbReference>
<dbReference type="RefSeq" id="WP_059492284.1">
    <property type="nucleotide sequence ID" value="NZ_CADEUO010000001.1"/>
</dbReference>
<organism evidence="2 3">
    <name type="scientific">Burkholderia cepacia</name>
    <name type="common">Pseudomonas cepacia</name>
    <dbReference type="NCBI Taxonomy" id="292"/>
    <lineage>
        <taxon>Bacteria</taxon>
        <taxon>Pseudomonadati</taxon>
        <taxon>Pseudomonadota</taxon>
        <taxon>Betaproteobacteria</taxon>
        <taxon>Burkholderiales</taxon>
        <taxon>Burkholderiaceae</taxon>
        <taxon>Burkholderia</taxon>
        <taxon>Burkholderia cepacia complex</taxon>
    </lineage>
</organism>
<reference evidence="2 3" key="1">
    <citation type="submission" date="2018-06" db="EMBL/GenBank/DDBJ databases">
        <authorList>
            <consortium name="Pathogen Informatics"/>
            <person name="Doyle S."/>
        </authorList>
    </citation>
    <scope>NUCLEOTIDE SEQUENCE [LARGE SCALE GENOMIC DNA]</scope>
    <source>
        <strain evidence="2 3">NCTC10661</strain>
    </source>
</reference>
<feature type="region of interest" description="Disordered" evidence="1">
    <location>
        <begin position="38"/>
        <end position="62"/>
    </location>
</feature>
<evidence type="ECO:0000313" key="2">
    <source>
        <dbReference type="EMBL" id="SPV16373.1"/>
    </source>
</evidence>
<accession>A0AAE8NBQ9</accession>
<comment type="caution">
    <text evidence="2">The sequence shown here is derived from an EMBL/GenBank/DDBJ whole genome shotgun (WGS) entry which is preliminary data.</text>
</comment>
<sequence length="62" mass="6518">MRVPLPENRVSGIARRSRAGYRAAGGGSTFAACLSFGRNSSSNSRPLSAAAAAHTKKNRSFH</sequence>